<keyword evidence="2" id="KW-1185">Reference proteome</keyword>
<sequence>MNEITLNENSYRLLDTGDGEPVLIITSREETELLSTQLELDKRDHKLRALRLNISAVTSSFFGNKESMNLKSLARDIHALLDIYWLDHVYLFSDHLNHRQLAKLQTHLGYRATIF</sequence>
<evidence type="ECO:0000313" key="2">
    <source>
        <dbReference type="Proteomes" id="UP000292554"/>
    </source>
</evidence>
<dbReference type="EMBL" id="SJXE01000007">
    <property type="protein sequence ID" value="TCI02428.1"/>
    <property type="molecule type" value="Genomic_DNA"/>
</dbReference>
<reference evidence="1 2" key="1">
    <citation type="submission" date="2019-02" db="EMBL/GenBank/DDBJ databases">
        <title>Corallincola luteus sp. nov., a marine bacterium isolated from surface sediment of Bohai Sea in China.</title>
        <authorList>
            <person name="Ren Q."/>
        </authorList>
    </citation>
    <scope>NUCLEOTIDE SEQUENCE [LARGE SCALE GENOMIC DNA]</scope>
    <source>
        <strain evidence="1 2">DASS28</strain>
    </source>
</reference>
<proteinExistence type="predicted"/>
<name>A0ABY2AJN7_9GAMM</name>
<organism evidence="1 2">
    <name type="scientific">Corallincola luteus</name>
    <dbReference type="NCBI Taxonomy" id="1775177"/>
    <lineage>
        <taxon>Bacteria</taxon>
        <taxon>Pseudomonadati</taxon>
        <taxon>Pseudomonadota</taxon>
        <taxon>Gammaproteobacteria</taxon>
        <taxon>Alteromonadales</taxon>
        <taxon>Psychromonadaceae</taxon>
        <taxon>Corallincola</taxon>
    </lineage>
</organism>
<gene>
    <name evidence="1" type="ORF">EZV61_13810</name>
</gene>
<accession>A0ABY2AJN7</accession>
<evidence type="ECO:0000313" key="1">
    <source>
        <dbReference type="EMBL" id="TCI02428.1"/>
    </source>
</evidence>
<protein>
    <submittedName>
        <fullName evidence="1">Uncharacterized protein</fullName>
    </submittedName>
</protein>
<comment type="caution">
    <text evidence="1">The sequence shown here is derived from an EMBL/GenBank/DDBJ whole genome shotgun (WGS) entry which is preliminary data.</text>
</comment>
<dbReference type="Proteomes" id="UP000292554">
    <property type="component" value="Unassembled WGS sequence"/>
</dbReference>
<dbReference type="RefSeq" id="WP_131416307.1">
    <property type="nucleotide sequence ID" value="NZ_SJXE01000007.1"/>
</dbReference>